<feature type="region of interest" description="Disordered" evidence="1">
    <location>
        <begin position="246"/>
        <end position="265"/>
    </location>
</feature>
<dbReference type="Proteomes" id="UP000286100">
    <property type="component" value="Unassembled WGS sequence"/>
</dbReference>
<dbReference type="AlphaFoldDB" id="A0A418WJG3"/>
<evidence type="ECO:0000256" key="1">
    <source>
        <dbReference type="SAM" id="MobiDB-lite"/>
    </source>
</evidence>
<dbReference type="OrthoDB" id="118811at2"/>
<protein>
    <recommendedName>
        <fullName evidence="2">TfuA-like core domain-containing protein</fullName>
    </recommendedName>
</protein>
<feature type="domain" description="TfuA-like core" evidence="2">
    <location>
        <begin position="48"/>
        <end position="166"/>
    </location>
</feature>
<name>A0A418WJG3_9SPHN</name>
<dbReference type="Pfam" id="PF07812">
    <property type="entry name" value="TfuA"/>
    <property type="match status" value="1"/>
</dbReference>
<dbReference type="InterPro" id="IPR012924">
    <property type="entry name" value="TfuA_core"/>
</dbReference>
<reference evidence="3 4" key="1">
    <citation type="submission" date="2018-09" db="EMBL/GenBank/DDBJ databases">
        <authorList>
            <person name="Zhu H."/>
        </authorList>
    </citation>
    <scope>NUCLEOTIDE SEQUENCE [LARGE SCALE GENOMIC DNA]</scope>
    <source>
        <strain evidence="3 4">K2R01-6</strain>
    </source>
</reference>
<keyword evidence="4" id="KW-1185">Reference proteome</keyword>
<comment type="caution">
    <text evidence="3">The sequence shown here is derived from an EMBL/GenBank/DDBJ whole genome shotgun (WGS) entry which is preliminary data.</text>
</comment>
<evidence type="ECO:0000259" key="2">
    <source>
        <dbReference type="Pfam" id="PF07812"/>
    </source>
</evidence>
<proteinExistence type="predicted"/>
<evidence type="ECO:0000313" key="3">
    <source>
        <dbReference type="EMBL" id="RJF90183.1"/>
    </source>
</evidence>
<gene>
    <name evidence="3" type="ORF">D3876_07800</name>
</gene>
<evidence type="ECO:0000313" key="4">
    <source>
        <dbReference type="Proteomes" id="UP000286100"/>
    </source>
</evidence>
<sequence length="265" mass="28415">MRIIAFAGPSLNAAERARLPHVEWRPPAEAGDLLRLATAPPGAICLIDGYFDQRPAVRHKEILLLLSLGVRIYGASSIGALRAAEMDRHGMIGVGAIYAAYRDGTIDGDDEVALLHAPAEFDWKPLSLPLVDVRATLEAARRAEIVTEEQQIRLAGAAATIFYQDRDWAGILAAAGWRQREIGPLLRWLTGNHVAQKTLDAHACIAEALANRPQVAVYPEAVMPGFVAALAQDCGLAAMAVPPSLREIPPESHHAAPDPGRDAGT</sequence>
<feature type="compositionally biased region" description="Basic and acidic residues" evidence="1">
    <location>
        <begin position="248"/>
        <end position="265"/>
    </location>
</feature>
<accession>A0A418WJG3</accession>
<dbReference type="EMBL" id="QYUM01000003">
    <property type="protein sequence ID" value="RJF90183.1"/>
    <property type="molecule type" value="Genomic_DNA"/>
</dbReference>
<organism evidence="3 4">
    <name type="scientific">Sphingomonas cavernae</name>
    <dbReference type="NCBI Taxonomy" id="2320861"/>
    <lineage>
        <taxon>Bacteria</taxon>
        <taxon>Pseudomonadati</taxon>
        <taxon>Pseudomonadota</taxon>
        <taxon>Alphaproteobacteria</taxon>
        <taxon>Sphingomonadales</taxon>
        <taxon>Sphingomonadaceae</taxon>
        <taxon>Sphingomonas</taxon>
    </lineage>
</organism>